<dbReference type="Pfam" id="PF23727">
    <property type="entry name" value="Beta-prop_FAM234A_B"/>
    <property type="match status" value="1"/>
</dbReference>
<dbReference type="InterPro" id="IPR055409">
    <property type="entry name" value="Beta-prop_FAM234A_B"/>
</dbReference>
<reference evidence="7" key="2">
    <citation type="submission" date="2015-06" db="UniProtKB">
        <authorList>
            <consortium name="EnsemblMetazoa"/>
        </authorList>
    </citation>
    <scope>IDENTIFICATION</scope>
</reference>
<evidence type="ECO:0000256" key="3">
    <source>
        <dbReference type="ARBA" id="ARBA00022989"/>
    </source>
</evidence>
<dbReference type="InterPro" id="IPR028994">
    <property type="entry name" value="Integrin_alpha_N"/>
</dbReference>
<dbReference type="AlphaFoldDB" id="T1GD13"/>
<feature type="domain" description="FAM234A/B beta-propeller" evidence="6">
    <location>
        <begin position="214"/>
        <end position="334"/>
    </location>
</feature>
<protein>
    <recommendedName>
        <fullName evidence="6">FAM234A/B beta-propeller domain-containing protein</fullName>
    </recommendedName>
</protein>
<keyword evidence="4 5" id="KW-0472">Membrane</keyword>
<dbReference type="PANTHER" id="PTHR21419:SF29">
    <property type="entry name" value="LD24894P"/>
    <property type="match status" value="1"/>
</dbReference>
<dbReference type="OMA" id="MQMITET"/>
<evidence type="ECO:0000256" key="5">
    <source>
        <dbReference type="SAM" id="Phobius"/>
    </source>
</evidence>
<dbReference type="SUPFAM" id="SSF69318">
    <property type="entry name" value="Integrin alpha N-terminal domain"/>
    <property type="match status" value="1"/>
</dbReference>
<sequence>MPSNDLPQGIYAPLSQAMTDSDSEEEIHNSNKLLNVKNHHKRLAPQYFFNFENLNNHYNNYNCRNFYNKSSNRSNKMSSNEGTIDAGSLASFNNNVAILGSSAKKNSSNGDGMSPLRKLCFIGSILFCFFTVAVFLWVIPCNDGGVCPAPVDRMKTHNWINNYTMLELKGKINVIEGKEGRPWEKCLLFLFRGDAFYPEFVQNNNKRKNGIVSIESSSGTIWWVVYHKNEPLSMDCSLIDVDNNGKADCLIVDDVGQIGVINPTSGAKWWEYIPPAPQKIDTLDLPVILPDMDNDNVYEILLATSRNSNETRRRNYIRIISGKTGKPIGNGHLIHDCIKIRKLQLDGDMVNFLCVQNKTDVKRSKTILELYALVTNKSIGQKIGKSNNIPQFKSYGQRKEIEHQGNLYILNGRELYIENNEKQNGKVVTIKNFTQSNMYGMVPTQWHFKTAKSELSGFVVKFWKWEDMDSNDTSPRTKRDLTADYEFNVFDQLIQKRHTFSIPPKRRVERSIANITKQKSGTNNYKMQLIKETVYIIIFNGGHTDFENTSQSNIVQFCRNNSDHDMICQPDLNNQENSLLIADLDQDGSQELVSYYSTFVNQNEDNKAWKLVTYVNLLRLEAELPSLYENGIVGNGATNNINNNIAVNANV</sequence>
<evidence type="ECO:0000256" key="1">
    <source>
        <dbReference type="ARBA" id="ARBA00004167"/>
    </source>
</evidence>
<dbReference type="HOGENOM" id="CLU_017840_0_0_1"/>
<dbReference type="InterPro" id="IPR045232">
    <property type="entry name" value="FAM234"/>
</dbReference>
<accession>T1GD13</accession>
<evidence type="ECO:0000256" key="4">
    <source>
        <dbReference type="ARBA" id="ARBA00023136"/>
    </source>
</evidence>
<reference evidence="8" key="1">
    <citation type="submission" date="2013-02" db="EMBL/GenBank/DDBJ databases">
        <authorList>
            <person name="Hughes D."/>
        </authorList>
    </citation>
    <scope>NUCLEOTIDE SEQUENCE</scope>
    <source>
        <strain>Durham</strain>
        <strain evidence="8">NC isolate 2 -- Noor lab</strain>
    </source>
</reference>
<comment type="subcellular location">
    <subcellularLocation>
        <location evidence="1">Membrane</location>
        <topology evidence="1">Single-pass membrane protein</topology>
    </subcellularLocation>
</comment>
<evidence type="ECO:0000259" key="6">
    <source>
        <dbReference type="Pfam" id="PF23727"/>
    </source>
</evidence>
<dbReference type="PANTHER" id="PTHR21419">
    <property type="match status" value="1"/>
</dbReference>
<keyword evidence="2 5" id="KW-0812">Transmembrane</keyword>
<evidence type="ECO:0000256" key="2">
    <source>
        <dbReference type="ARBA" id="ARBA00022692"/>
    </source>
</evidence>
<dbReference type="Proteomes" id="UP000015102">
    <property type="component" value="Unassembled WGS sequence"/>
</dbReference>
<proteinExistence type="predicted"/>
<keyword evidence="3 5" id="KW-1133">Transmembrane helix</keyword>
<keyword evidence="8" id="KW-1185">Reference proteome</keyword>
<evidence type="ECO:0000313" key="7">
    <source>
        <dbReference type="EnsemblMetazoa" id="MESCA001192-PA"/>
    </source>
</evidence>
<name>T1GD13_MEGSC</name>
<evidence type="ECO:0000313" key="8">
    <source>
        <dbReference type="Proteomes" id="UP000015102"/>
    </source>
</evidence>
<dbReference type="GO" id="GO:0016020">
    <property type="term" value="C:membrane"/>
    <property type="evidence" value="ECO:0007669"/>
    <property type="project" value="UniProtKB-SubCell"/>
</dbReference>
<dbReference type="EMBL" id="CAQQ02043020">
    <property type="status" value="NOT_ANNOTATED_CDS"/>
    <property type="molecule type" value="Genomic_DNA"/>
</dbReference>
<dbReference type="EnsemblMetazoa" id="MESCA001192-RA">
    <property type="protein sequence ID" value="MESCA001192-PA"/>
    <property type="gene ID" value="MESCA001192"/>
</dbReference>
<organism evidence="7 8">
    <name type="scientific">Megaselia scalaris</name>
    <name type="common">Humpbacked fly</name>
    <name type="synonym">Phora scalaris</name>
    <dbReference type="NCBI Taxonomy" id="36166"/>
    <lineage>
        <taxon>Eukaryota</taxon>
        <taxon>Metazoa</taxon>
        <taxon>Ecdysozoa</taxon>
        <taxon>Arthropoda</taxon>
        <taxon>Hexapoda</taxon>
        <taxon>Insecta</taxon>
        <taxon>Pterygota</taxon>
        <taxon>Neoptera</taxon>
        <taxon>Endopterygota</taxon>
        <taxon>Diptera</taxon>
        <taxon>Brachycera</taxon>
        <taxon>Muscomorpha</taxon>
        <taxon>Platypezoidea</taxon>
        <taxon>Phoridae</taxon>
        <taxon>Megaseliini</taxon>
        <taxon>Megaselia</taxon>
    </lineage>
</organism>
<feature type="transmembrane region" description="Helical" evidence="5">
    <location>
        <begin position="119"/>
        <end position="139"/>
    </location>
</feature>